<evidence type="ECO:0000313" key="2">
    <source>
        <dbReference type="EMBL" id="SLM49726.1"/>
    </source>
</evidence>
<feature type="transmembrane region" description="Helical" evidence="1">
    <location>
        <begin position="25"/>
        <end position="47"/>
    </location>
</feature>
<gene>
    <name evidence="2" type="ORF">NSJP_3559</name>
</gene>
<name>A0A1W1I9Q2_9BACT</name>
<keyword evidence="1" id="KW-0472">Membrane</keyword>
<dbReference type="Proteomes" id="UP000192042">
    <property type="component" value="Chromosome I"/>
</dbReference>
<keyword evidence="1" id="KW-1133">Transmembrane helix</keyword>
<proteinExistence type="predicted"/>
<dbReference type="KEGG" id="nja:NSJP_3559"/>
<keyword evidence="3" id="KW-1185">Reference proteome</keyword>
<organism evidence="2 3">
    <name type="scientific">Nitrospira japonica</name>
    <dbReference type="NCBI Taxonomy" id="1325564"/>
    <lineage>
        <taxon>Bacteria</taxon>
        <taxon>Pseudomonadati</taxon>
        <taxon>Nitrospirota</taxon>
        <taxon>Nitrospiria</taxon>
        <taxon>Nitrospirales</taxon>
        <taxon>Nitrospiraceae</taxon>
        <taxon>Nitrospira</taxon>
    </lineage>
</organism>
<keyword evidence="1" id="KW-0812">Transmembrane</keyword>
<accession>A0A1W1I9Q2</accession>
<dbReference type="AlphaFoldDB" id="A0A1W1I9Q2"/>
<evidence type="ECO:0000256" key="1">
    <source>
        <dbReference type="SAM" id="Phobius"/>
    </source>
</evidence>
<sequence length="123" mass="12782">MANQLPVSADMSLSQKGFAVTRGQYFLLLAVVFLGNVVGSALTGIIFDSSSAGAEKAKGINAEEFLLLDSSGKARAGLGLDPQGEVGFILTSRDGSKKLALSPDEPLAIKLSDRSGRVLWSAP</sequence>
<dbReference type="EMBL" id="LT828648">
    <property type="protein sequence ID" value="SLM49726.1"/>
    <property type="molecule type" value="Genomic_DNA"/>
</dbReference>
<evidence type="ECO:0000313" key="3">
    <source>
        <dbReference type="Proteomes" id="UP000192042"/>
    </source>
</evidence>
<protein>
    <submittedName>
        <fullName evidence="2">Uncharacterized protein</fullName>
    </submittedName>
</protein>
<reference evidence="2 3" key="1">
    <citation type="submission" date="2017-03" db="EMBL/GenBank/DDBJ databases">
        <authorList>
            <person name="Afonso C.L."/>
            <person name="Miller P.J."/>
            <person name="Scott M.A."/>
            <person name="Spackman E."/>
            <person name="Goraichik I."/>
            <person name="Dimitrov K.M."/>
            <person name="Suarez D.L."/>
            <person name="Swayne D.E."/>
        </authorList>
    </citation>
    <scope>NUCLEOTIDE SEQUENCE [LARGE SCALE GENOMIC DNA]</scope>
    <source>
        <strain evidence="2">Genome sequencing of Nitrospira japonica strain NJ11</strain>
    </source>
</reference>